<dbReference type="Gene3D" id="3.80.10.10">
    <property type="entry name" value="Ribonuclease Inhibitor"/>
    <property type="match status" value="1"/>
</dbReference>
<dbReference type="SMART" id="SM00220">
    <property type="entry name" value="S_TKc"/>
    <property type="match status" value="1"/>
</dbReference>
<dbReference type="STRING" id="81985.R0ILZ9"/>
<keyword evidence="11" id="KW-0418">Kinase</keyword>
<dbReference type="eggNOG" id="ENOG502QQCZ">
    <property type="taxonomic scope" value="Eukaryota"/>
</dbReference>
<dbReference type="InterPro" id="IPR001611">
    <property type="entry name" value="Leu-rich_rpt"/>
</dbReference>
<dbReference type="Pfam" id="PF13855">
    <property type="entry name" value="LRR_8"/>
    <property type="match status" value="1"/>
</dbReference>
<feature type="domain" description="Protein kinase" evidence="22">
    <location>
        <begin position="588"/>
        <end position="860"/>
    </location>
</feature>
<keyword evidence="24" id="KW-1185">Reference proteome</keyword>
<keyword evidence="12 18" id="KW-0067">ATP-binding</keyword>
<keyword evidence="14 20" id="KW-0472">Membrane</keyword>
<evidence type="ECO:0000256" key="1">
    <source>
        <dbReference type="ARBA" id="ARBA00004167"/>
    </source>
</evidence>
<dbReference type="InterPro" id="IPR000719">
    <property type="entry name" value="Prot_kinase_dom"/>
</dbReference>
<dbReference type="OrthoDB" id="2017114at2759"/>
<dbReference type="Proteomes" id="UP000029121">
    <property type="component" value="Unassembled WGS sequence"/>
</dbReference>
<reference evidence="24" key="1">
    <citation type="journal article" date="2013" name="Nat. Genet.">
        <title>The Capsella rubella genome and the genomic consequences of rapid mating system evolution.</title>
        <authorList>
            <person name="Slotte T."/>
            <person name="Hazzouri K.M."/>
            <person name="Agren J.A."/>
            <person name="Koenig D."/>
            <person name="Maumus F."/>
            <person name="Guo Y.L."/>
            <person name="Steige K."/>
            <person name="Platts A.E."/>
            <person name="Escobar J.S."/>
            <person name="Newman L.K."/>
            <person name="Wang W."/>
            <person name="Mandakova T."/>
            <person name="Vello E."/>
            <person name="Smith L.M."/>
            <person name="Henz S.R."/>
            <person name="Steffen J."/>
            <person name="Takuno S."/>
            <person name="Brandvain Y."/>
            <person name="Coop G."/>
            <person name="Andolfatto P."/>
            <person name="Hu T.T."/>
            <person name="Blanchette M."/>
            <person name="Clark R.M."/>
            <person name="Quesneville H."/>
            <person name="Nordborg M."/>
            <person name="Gaut B.S."/>
            <person name="Lysak M.A."/>
            <person name="Jenkins J."/>
            <person name="Grimwood J."/>
            <person name="Chapman J."/>
            <person name="Prochnik S."/>
            <person name="Shu S."/>
            <person name="Rokhsar D."/>
            <person name="Schmutz J."/>
            <person name="Weigel D."/>
            <person name="Wright S.I."/>
        </authorList>
    </citation>
    <scope>NUCLEOTIDE SEQUENCE [LARGE SCALE GENOMIC DNA]</scope>
    <source>
        <strain evidence="24">cv. Monte Gargano</strain>
    </source>
</reference>
<dbReference type="Gene3D" id="3.30.200.20">
    <property type="entry name" value="Phosphorylase Kinase, domain 1"/>
    <property type="match status" value="1"/>
</dbReference>
<evidence type="ECO:0000256" key="9">
    <source>
        <dbReference type="ARBA" id="ARBA00022737"/>
    </source>
</evidence>
<dbReference type="InterPro" id="IPR008271">
    <property type="entry name" value="Ser/Thr_kinase_AS"/>
</dbReference>
<dbReference type="Gene3D" id="1.10.510.10">
    <property type="entry name" value="Transferase(Phosphotransferase) domain 1"/>
    <property type="match status" value="1"/>
</dbReference>
<gene>
    <name evidence="23" type="ORF">CARUB_v10008261mg</name>
</gene>
<evidence type="ECO:0000256" key="7">
    <source>
        <dbReference type="ARBA" id="ARBA00022692"/>
    </source>
</evidence>
<dbReference type="PROSITE" id="PS00108">
    <property type="entry name" value="PROTEIN_KINASE_ST"/>
    <property type="match status" value="1"/>
</dbReference>
<keyword evidence="3" id="KW-0723">Serine/threonine-protein kinase</keyword>
<evidence type="ECO:0000256" key="2">
    <source>
        <dbReference type="ARBA" id="ARBA00012513"/>
    </source>
</evidence>
<dbReference type="CDD" id="cd14066">
    <property type="entry name" value="STKc_IRAK"/>
    <property type="match status" value="1"/>
</dbReference>
<keyword evidence="5" id="KW-0433">Leucine-rich repeat</keyword>
<dbReference type="GO" id="GO:0004674">
    <property type="term" value="F:protein serine/threonine kinase activity"/>
    <property type="evidence" value="ECO:0007669"/>
    <property type="project" value="UniProtKB-KW"/>
</dbReference>
<evidence type="ECO:0000256" key="4">
    <source>
        <dbReference type="ARBA" id="ARBA00022553"/>
    </source>
</evidence>
<dbReference type="PROSITE" id="PS50011">
    <property type="entry name" value="PROTEIN_KINASE_DOM"/>
    <property type="match status" value="1"/>
</dbReference>
<dbReference type="Pfam" id="PF12819">
    <property type="entry name" value="Malectin_like"/>
    <property type="match status" value="1"/>
</dbReference>
<feature type="binding site" evidence="18">
    <location>
        <position position="615"/>
    </location>
    <ligand>
        <name>ATP</name>
        <dbReference type="ChEBI" id="CHEBI:30616"/>
    </ligand>
</feature>
<dbReference type="InterPro" id="IPR024788">
    <property type="entry name" value="Malectin-like_Carb-bd_dom"/>
</dbReference>
<name>R0ILZ9_9BRAS</name>
<evidence type="ECO:0000313" key="24">
    <source>
        <dbReference type="Proteomes" id="UP000029121"/>
    </source>
</evidence>
<evidence type="ECO:0000256" key="13">
    <source>
        <dbReference type="ARBA" id="ARBA00022989"/>
    </source>
</evidence>
<sequence length="896" mass="100077">MAFFSTCSLLIGLLQLFSALFLSLAQDQSGFISLGCGSPRGKSFREIATNITYISDADFINTGVARSIKQDYRRDYQQQTWNLRSFPEGRRNCYTLNLTIGDKYLIRASFLHGGYDDEPSTQFELHLGPNLWSTVSTTNETNAKVFEMIHLLTTDRLQICLVKTGDSKPFISVLELRKLVNTTYLTKQGSLQLVVRADAGAITDTVYRYGKDVFDRVWTPYNFGKWSQISTNQTVNVDNDYQPPEVAMVTASVPTDPDEPMNISLPGEDRAMQFYVVMQFAEIQELSSNETREFNIMYNDRHIYGPFRPLNYRTTSVYTPFEVVADANGQYIFSLQRTGNSTLPPILNAMEVYSISSLPQQETERKQVDAMMNIKSGYDLNEIDWEGDPCAPRDYRWSGVNCSYIDNEQPKIISLNLSSSGLTGEIWEFISDLTNLEVLDLSNNTLTGSVPEFLANMKTLKLINLSDNDLNGSIPETLLDNARRGSLSLSIEGNTGLCSSASCATAGKKKKSAVIAPVAASLVSVLLIGAGIVTFLVLKRKKRSKLGSNPNSGTGTTPLHWRSHHGSESPIIAKNRKLTYLDVLKITNNFERVLGRGGFGVVYYGILNSEPVAVKMLTESTALGYKQFKAEVELLLRVHHKDLTCLVGYCEEGDKMSLIYEFMANGDLKEHLSGKRGPSILTWEGRLRIAAESAQGLEYLHNGCKPQIVHRDIKTTNILLNEKFQAKLADFGLSRSFPLGTETHVSTVVAGTPGYLDPEYYRTNWLTEKSDVFSFGVVLLELVTNQPVIDMKRERSHIGEWVGLMLSRGDINSIVDPKLQGDFDPNTIWKVVETAMTCLNPSSSRRPTMTQVVMDLKECLNMEMTRNMGSRMTDSTNDSSVEMSMNFTTELNPGAR</sequence>
<evidence type="ECO:0000256" key="5">
    <source>
        <dbReference type="ARBA" id="ARBA00022614"/>
    </source>
</evidence>
<evidence type="ECO:0000256" key="15">
    <source>
        <dbReference type="ARBA" id="ARBA00023170"/>
    </source>
</evidence>
<feature type="transmembrane region" description="Helical" evidence="20">
    <location>
        <begin position="514"/>
        <end position="538"/>
    </location>
</feature>
<feature type="signal peptide" evidence="21">
    <location>
        <begin position="1"/>
        <end position="25"/>
    </location>
</feature>
<keyword evidence="4" id="KW-0597">Phosphoprotein</keyword>
<evidence type="ECO:0000256" key="14">
    <source>
        <dbReference type="ARBA" id="ARBA00023136"/>
    </source>
</evidence>
<dbReference type="PANTHER" id="PTHR45631">
    <property type="entry name" value="OS07G0107800 PROTEIN-RELATED"/>
    <property type="match status" value="1"/>
</dbReference>
<evidence type="ECO:0000256" key="12">
    <source>
        <dbReference type="ARBA" id="ARBA00022840"/>
    </source>
</evidence>
<keyword evidence="10 18" id="KW-0547">Nucleotide-binding</keyword>
<dbReference type="EC" id="2.7.11.1" evidence="2"/>
<dbReference type="AlphaFoldDB" id="R0ILZ9"/>
<dbReference type="InterPro" id="IPR017441">
    <property type="entry name" value="Protein_kinase_ATP_BS"/>
</dbReference>
<accession>R0ILZ9</accession>
<organism evidence="23 24">
    <name type="scientific">Capsella rubella</name>
    <dbReference type="NCBI Taxonomy" id="81985"/>
    <lineage>
        <taxon>Eukaryota</taxon>
        <taxon>Viridiplantae</taxon>
        <taxon>Streptophyta</taxon>
        <taxon>Embryophyta</taxon>
        <taxon>Tracheophyta</taxon>
        <taxon>Spermatophyta</taxon>
        <taxon>Magnoliopsida</taxon>
        <taxon>eudicotyledons</taxon>
        <taxon>Gunneridae</taxon>
        <taxon>Pentapetalae</taxon>
        <taxon>rosids</taxon>
        <taxon>malvids</taxon>
        <taxon>Brassicales</taxon>
        <taxon>Brassicaceae</taxon>
        <taxon>Camelineae</taxon>
        <taxon>Capsella</taxon>
    </lineage>
</organism>
<evidence type="ECO:0000256" key="11">
    <source>
        <dbReference type="ARBA" id="ARBA00022777"/>
    </source>
</evidence>
<keyword evidence="8 21" id="KW-0732">Signal</keyword>
<feature type="chain" id="PRO_5004343198" description="non-specific serine/threonine protein kinase" evidence="21">
    <location>
        <begin position="26"/>
        <end position="896"/>
    </location>
</feature>
<keyword evidence="7 20" id="KW-0812">Transmembrane</keyword>
<dbReference type="FunFam" id="3.30.200.20:FF:000394">
    <property type="entry name" value="Leucine-rich repeat receptor-like protein kinase"/>
    <property type="match status" value="1"/>
</dbReference>
<evidence type="ECO:0000256" key="10">
    <source>
        <dbReference type="ARBA" id="ARBA00022741"/>
    </source>
</evidence>
<dbReference type="GO" id="GO:0005524">
    <property type="term" value="F:ATP binding"/>
    <property type="evidence" value="ECO:0007669"/>
    <property type="project" value="UniProtKB-UniRule"/>
</dbReference>
<protein>
    <recommendedName>
        <fullName evidence="2">non-specific serine/threonine protein kinase</fullName>
        <ecNumber evidence="2">2.7.11.1</ecNumber>
    </recommendedName>
</protein>
<dbReference type="InterPro" id="IPR001245">
    <property type="entry name" value="Ser-Thr/Tyr_kinase_cat_dom"/>
</dbReference>
<keyword evidence="6" id="KW-0808">Transferase</keyword>
<proteinExistence type="predicted"/>
<evidence type="ECO:0000256" key="21">
    <source>
        <dbReference type="SAM" id="SignalP"/>
    </source>
</evidence>
<dbReference type="SUPFAM" id="SSF56112">
    <property type="entry name" value="Protein kinase-like (PK-like)"/>
    <property type="match status" value="1"/>
</dbReference>
<evidence type="ECO:0000256" key="8">
    <source>
        <dbReference type="ARBA" id="ARBA00022729"/>
    </source>
</evidence>
<keyword evidence="15" id="KW-0675">Receptor</keyword>
<dbReference type="InterPro" id="IPR032675">
    <property type="entry name" value="LRR_dom_sf"/>
</dbReference>
<evidence type="ECO:0000256" key="20">
    <source>
        <dbReference type="SAM" id="Phobius"/>
    </source>
</evidence>
<evidence type="ECO:0000256" key="3">
    <source>
        <dbReference type="ARBA" id="ARBA00022527"/>
    </source>
</evidence>
<dbReference type="FunFam" id="3.80.10.10:FF:000129">
    <property type="entry name" value="Leucine-rich repeat receptor-like kinase"/>
    <property type="match status" value="1"/>
</dbReference>
<comment type="catalytic activity">
    <reaction evidence="16">
        <text>L-threonyl-[protein] + ATP = O-phospho-L-threonyl-[protein] + ADP + H(+)</text>
        <dbReference type="Rhea" id="RHEA:46608"/>
        <dbReference type="Rhea" id="RHEA-COMP:11060"/>
        <dbReference type="Rhea" id="RHEA-COMP:11605"/>
        <dbReference type="ChEBI" id="CHEBI:15378"/>
        <dbReference type="ChEBI" id="CHEBI:30013"/>
        <dbReference type="ChEBI" id="CHEBI:30616"/>
        <dbReference type="ChEBI" id="CHEBI:61977"/>
        <dbReference type="ChEBI" id="CHEBI:456216"/>
        <dbReference type="EC" id="2.7.11.1"/>
    </reaction>
</comment>
<keyword evidence="9" id="KW-0677">Repeat</keyword>
<evidence type="ECO:0000256" key="19">
    <source>
        <dbReference type="SAM" id="MobiDB-lite"/>
    </source>
</evidence>
<dbReference type="SUPFAM" id="SSF52058">
    <property type="entry name" value="L domain-like"/>
    <property type="match status" value="1"/>
</dbReference>
<comment type="subcellular location">
    <subcellularLocation>
        <location evidence="1">Membrane</location>
        <topology evidence="1">Single-pass membrane protein</topology>
    </subcellularLocation>
</comment>
<dbReference type="GO" id="GO:0016020">
    <property type="term" value="C:membrane"/>
    <property type="evidence" value="ECO:0007669"/>
    <property type="project" value="UniProtKB-SubCell"/>
</dbReference>
<keyword evidence="13 20" id="KW-1133">Transmembrane helix</keyword>
<evidence type="ECO:0000256" key="6">
    <source>
        <dbReference type="ARBA" id="ARBA00022679"/>
    </source>
</evidence>
<evidence type="ECO:0000256" key="18">
    <source>
        <dbReference type="PROSITE-ProRule" id="PRU10141"/>
    </source>
</evidence>
<dbReference type="PANTHER" id="PTHR45631:SF144">
    <property type="entry name" value="LRR RECEPTOR-LIKE SERINE_THREONINE-KINASE-RELATED"/>
    <property type="match status" value="1"/>
</dbReference>
<comment type="catalytic activity">
    <reaction evidence="17">
        <text>L-seryl-[protein] + ATP = O-phospho-L-seryl-[protein] + ADP + H(+)</text>
        <dbReference type="Rhea" id="RHEA:17989"/>
        <dbReference type="Rhea" id="RHEA-COMP:9863"/>
        <dbReference type="Rhea" id="RHEA-COMP:11604"/>
        <dbReference type="ChEBI" id="CHEBI:15378"/>
        <dbReference type="ChEBI" id="CHEBI:29999"/>
        <dbReference type="ChEBI" id="CHEBI:30616"/>
        <dbReference type="ChEBI" id="CHEBI:83421"/>
        <dbReference type="ChEBI" id="CHEBI:456216"/>
        <dbReference type="EC" id="2.7.11.1"/>
    </reaction>
</comment>
<feature type="compositionally biased region" description="Polar residues" evidence="19">
    <location>
        <begin position="546"/>
        <end position="557"/>
    </location>
</feature>
<evidence type="ECO:0000313" key="23">
    <source>
        <dbReference type="EMBL" id="EOA39630.1"/>
    </source>
</evidence>
<dbReference type="InterPro" id="IPR011009">
    <property type="entry name" value="Kinase-like_dom_sf"/>
</dbReference>
<evidence type="ECO:0000256" key="17">
    <source>
        <dbReference type="ARBA" id="ARBA00048679"/>
    </source>
</evidence>
<evidence type="ECO:0000259" key="22">
    <source>
        <dbReference type="PROSITE" id="PS50011"/>
    </source>
</evidence>
<feature type="region of interest" description="Disordered" evidence="19">
    <location>
        <begin position="544"/>
        <end position="566"/>
    </location>
</feature>
<dbReference type="PROSITE" id="PS00107">
    <property type="entry name" value="PROTEIN_KINASE_ATP"/>
    <property type="match status" value="1"/>
</dbReference>
<dbReference type="FunFam" id="1.10.510.10:FF:000146">
    <property type="entry name" value="LRR receptor-like serine/threonine-protein kinase IOS1"/>
    <property type="match status" value="1"/>
</dbReference>
<dbReference type="Pfam" id="PF07714">
    <property type="entry name" value="PK_Tyr_Ser-Thr"/>
    <property type="match status" value="1"/>
</dbReference>
<evidence type="ECO:0000256" key="16">
    <source>
        <dbReference type="ARBA" id="ARBA00047899"/>
    </source>
</evidence>
<dbReference type="KEGG" id="crb:17896764"/>
<dbReference type="EMBL" id="KB870805">
    <property type="protein sequence ID" value="EOA39630.1"/>
    <property type="molecule type" value="Genomic_DNA"/>
</dbReference>